<keyword evidence="3" id="KW-1185">Reference proteome</keyword>
<proteinExistence type="predicted"/>
<feature type="compositionally biased region" description="Acidic residues" evidence="1">
    <location>
        <begin position="30"/>
        <end position="47"/>
    </location>
</feature>
<evidence type="ECO:0000256" key="1">
    <source>
        <dbReference type="SAM" id="MobiDB-lite"/>
    </source>
</evidence>
<gene>
    <name evidence="2" type="ORF">DBV15_10104</name>
</gene>
<feature type="compositionally biased region" description="Basic and acidic residues" evidence="1">
    <location>
        <begin position="86"/>
        <end position="111"/>
    </location>
</feature>
<feature type="compositionally biased region" description="Basic and acidic residues" evidence="1">
    <location>
        <begin position="48"/>
        <end position="60"/>
    </location>
</feature>
<dbReference type="Proteomes" id="UP000310200">
    <property type="component" value="Unassembled WGS sequence"/>
</dbReference>
<evidence type="ECO:0000313" key="2">
    <source>
        <dbReference type="EMBL" id="TGZ31994.1"/>
    </source>
</evidence>
<reference evidence="2 3" key="1">
    <citation type="journal article" date="2019" name="Philos. Trans. R. Soc. Lond., B, Biol. Sci.">
        <title>Ant behaviour and brain gene expression of defending hosts depend on the ecological success of the intruding social parasite.</title>
        <authorList>
            <person name="Kaur R."/>
            <person name="Stoldt M."/>
            <person name="Jongepier E."/>
            <person name="Feldmeyer B."/>
            <person name="Menzel F."/>
            <person name="Bornberg-Bauer E."/>
            <person name="Foitzik S."/>
        </authorList>
    </citation>
    <scope>NUCLEOTIDE SEQUENCE [LARGE SCALE GENOMIC DNA]</scope>
    <source>
        <tissue evidence="2">Whole body</tissue>
    </source>
</reference>
<accession>A0A4V6RG09</accession>
<dbReference type="EMBL" id="QBLH01003972">
    <property type="protein sequence ID" value="TGZ31994.1"/>
    <property type="molecule type" value="Genomic_DNA"/>
</dbReference>
<sequence>METIEEIAKVDGQIIRIEIISLTFKRKVQEEEEEKNDDDDDDDDDDGEVHCLEDEGKGSKGSEQQQAVTKDESERVAVRGVVSGDSRSEAKTAEWLEGRRNDTNKEKEEKQKRRRKKKNDDAAGREPARLARQVQRARMQRYEATNSHNYTWIAELRPDFDTFRARERKHTSSRREILATYRCKRPFLQVTPRQTRNTRMCAIKLR</sequence>
<protein>
    <submittedName>
        <fullName evidence="2">Uncharacterized protein</fullName>
    </submittedName>
</protein>
<organism evidence="2 3">
    <name type="scientific">Temnothorax longispinosus</name>
    <dbReference type="NCBI Taxonomy" id="300112"/>
    <lineage>
        <taxon>Eukaryota</taxon>
        <taxon>Metazoa</taxon>
        <taxon>Ecdysozoa</taxon>
        <taxon>Arthropoda</taxon>
        <taxon>Hexapoda</taxon>
        <taxon>Insecta</taxon>
        <taxon>Pterygota</taxon>
        <taxon>Neoptera</taxon>
        <taxon>Endopterygota</taxon>
        <taxon>Hymenoptera</taxon>
        <taxon>Apocrita</taxon>
        <taxon>Aculeata</taxon>
        <taxon>Formicoidea</taxon>
        <taxon>Formicidae</taxon>
        <taxon>Myrmicinae</taxon>
        <taxon>Temnothorax</taxon>
    </lineage>
</organism>
<comment type="caution">
    <text evidence="2">The sequence shown here is derived from an EMBL/GenBank/DDBJ whole genome shotgun (WGS) entry which is preliminary data.</text>
</comment>
<dbReference type="AlphaFoldDB" id="A0A4V6RG09"/>
<feature type="compositionally biased region" description="Basic and acidic residues" evidence="1">
    <location>
        <begin position="118"/>
        <end position="129"/>
    </location>
</feature>
<feature type="region of interest" description="Disordered" evidence="1">
    <location>
        <begin position="26"/>
        <end position="132"/>
    </location>
</feature>
<name>A0A4V6RG09_9HYME</name>
<evidence type="ECO:0000313" key="3">
    <source>
        <dbReference type="Proteomes" id="UP000310200"/>
    </source>
</evidence>